<feature type="domain" description="N-acetyltransferase" evidence="1">
    <location>
        <begin position="14"/>
        <end position="154"/>
    </location>
</feature>
<reference evidence="2 3" key="1">
    <citation type="submission" date="2022-04" db="EMBL/GenBank/DDBJ databases">
        <title>Leucobacter sp. isolated from rhizosphere of garlic.</title>
        <authorList>
            <person name="Won M."/>
            <person name="Lee C.-M."/>
            <person name="Woen H.-Y."/>
            <person name="Kwon S.-W."/>
        </authorList>
    </citation>
    <scope>NUCLEOTIDE SEQUENCE [LARGE SCALE GENOMIC DNA]</scope>
    <source>
        <strain evidence="2 3">H21R-40</strain>
    </source>
</reference>
<name>A0ABY4FLS6_9MICO</name>
<dbReference type="Pfam" id="PF13673">
    <property type="entry name" value="Acetyltransf_10"/>
    <property type="match status" value="1"/>
</dbReference>
<evidence type="ECO:0000313" key="2">
    <source>
        <dbReference type="EMBL" id="UOQ57201.1"/>
    </source>
</evidence>
<dbReference type="EMBL" id="CP095045">
    <property type="protein sequence ID" value="UOQ57201.1"/>
    <property type="molecule type" value="Genomic_DNA"/>
</dbReference>
<keyword evidence="2" id="KW-0012">Acyltransferase</keyword>
<accession>A0ABY4FLS6</accession>
<keyword evidence="3" id="KW-1185">Reference proteome</keyword>
<dbReference type="CDD" id="cd04301">
    <property type="entry name" value="NAT_SF"/>
    <property type="match status" value="1"/>
</dbReference>
<dbReference type="GO" id="GO:0016746">
    <property type="term" value="F:acyltransferase activity"/>
    <property type="evidence" value="ECO:0007669"/>
    <property type="project" value="UniProtKB-KW"/>
</dbReference>
<organism evidence="2 3">
    <name type="scientific">Leucobacter allii</name>
    <dbReference type="NCBI Taxonomy" id="2932247"/>
    <lineage>
        <taxon>Bacteria</taxon>
        <taxon>Bacillati</taxon>
        <taxon>Actinomycetota</taxon>
        <taxon>Actinomycetes</taxon>
        <taxon>Micrococcales</taxon>
        <taxon>Microbacteriaceae</taxon>
        <taxon>Leucobacter</taxon>
    </lineage>
</organism>
<dbReference type="Gene3D" id="3.40.630.30">
    <property type="match status" value="1"/>
</dbReference>
<dbReference type="Proteomes" id="UP000831786">
    <property type="component" value="Chromosome"/>
</dbReference>
<dbReference type="EC" id="2.3.1.-" evidence="2"/>
<keyword evidence="2" id="KW-0808">Transferase</keyword>
<sequence>MTALPAGLSLRTAHRIDDIPSRTFYAIARLRQEVFVVEQDCVYLDLDGRDLEPGTVQLWVEDATGGIAATIRILAEDAQEPGLRSIGRVVTAPAWRGRGVAGALLEAGIAACAGRPILLHAQSHLAEWYARFGFAPCGPGFLEDGIPHTPMRRG</sequence>
<proteinExistence type="predicted"/>
<dbReference type="InterPro" id="IPR016181">
    <property type="entry name" value="Acyl_CoA_acyltransferase"/>
</dbReference>
<dbReference type="PROSITE" id="PS51186">
    <property type="entry name" value="GNAT"/>
    <property type="match status" value="1"/>
</dbReference>
<gene>
    <name evidence="2" type="ORF">MUN78_16345</name>
</gene>
<dbReference type="InterPro" id="IPR000182">
    <property type="entry name" value="GNAT_dom"/>
</dbReference>
<evidence type="ECO:0000259" key="1">
    <source>
        <dbReference type="PROSITE" id="PS51186"/>
    </source>
</evidence>
<evidence type="ECO:0000313" key="3">
    <source>
        <dbReference type="Proteomes" id="UP000831786"/>
    </source>
</evidence>
<dbReference type="RefSeq" id="WP_244727835.1">
    <property type="nucleotide sequence ID" value="NZ_CP095045.1"/>
</dbReference>
<dbReference type="SUPFAM" id="SSF55729">
    <property type="entry name" value="Acyl-CoA N-acyltransferases (Nat)"/>
    <property type="match status" value="1"/>
</dbReference>
<protein>
    <submittedName>
        <fullName evidence="2">GNAT family N-acetyltransferase</fullName>
        <ecNumber evidence="2">2.3.1.-</ecNumber>
    </submittedName>
</protein>